<gene>
    <name evidence="14" type="primary">gspK</name>
    <name evidence="14" type="ordered locus">Mpe_A3132</name>
</gene>
<evidence type="ECO:0000313" key="14">
    <source>
        <dbReference type="EMBL" id="ABM96085.1"/>
    </source>
</evidence>
<evidence type="ECO:0000256" key="2">
    <source>
        <dbReference type="ARBA" id="ARBA00007246"/>
    </source>
</evidence>
<proteinExistence type="inferred from homology"/>
<keyword evidence="9 10" id="KW-0472">Membrane</keyword>
<evidence type="ECO:0000256" key="7">
    <source>
        <dbReference type="ARBA" id="ARBA00022927"/>
    </source>
</evidence>
<dbReference type="Gene3D" id="1.10.40.60">
    <property type="entry name" value="EpsJ-like"/>
    <property type="match status" value="2"/>
</dbReference>
<dbReference type="PANTHER" id="PTHR38831:SF1">
    <property type="entry name" value="TYPE II SECRETION SYSTEM PROTEIN K-RELATED"/>
    <property type="match status" value="1"/>
</dbReference>
<dbReference type="SUPFAM" id="SSF158544">
    <property type="entry name" value="GspK insert domain-like"/>
    <property type="match status" value="1"/>
</dbReference>
<dbReference type="RefSeq" id="WP_011830708.1">
    <property type="nucleotide sequence ID" value="NC_008825.1"/>
</dbReference>
<keyword evidence="15" id="KW-1185">Reference proteome</keyword>
<dbReference type="InterPro" id="IPR049179">
    <property type="entry name" value="T2SSK_SAM-like_2nd"/>
</dbReference>
<evidence type="ECO:0000259" key="12">
    <source>
        <dbReference type="Pfam" id="PF03934"/>
    </source>
</evidence>
<feature type="domain" description="T2SS protein K first SAM-like" evidence="13">
    <location>
        <begin position="129"/>
        <end position="223"/>
    </location>
</feature>
<dbReference type="InterPro" id="IPR049031">
    <property type="entry name" value="T2SSK_SAM-like_1st"/>
</dbReference>
<dbReference type="GO" id="GO:0005886">
    <property type="term" value="C:plasma membrane"/>
    <property type="evidence" value="ECO:0007669"/>
    <property type="project" value="UniProtKB-SubCell"/>
</dbReference>
<dbReference type="Pfam" id="PF21687">
    <property type="entry name" value="T2SSK_1st"/>
    <property type="match status" value="1"/>
</dbReference>
<feature type="transmembrane region" description="Helical" evidence="11">
    <location>
        <begin position="21"/>
        <end position="43"/>
    </location>
</feature>
<dbReference type="Proteomes" id="UP000000366">
    <property type="component" value="Chromosome"/>
</dbReference>
<dbReference type="InterPro" id="IPR010994">
    <property type="entry name" value="RuvA_2-like"/>
</dbReference>
<dbReference type="InterPro" id="IPR038072">
    <property type="entry name" value="GspK_central_sf"/>
</dbReference>
<accession>A2SKJ6</accession>
<evidence type="ECO:0000256" key="3">
    <source>
        <dbReference type="ARBA" id="ARBA00022448"/>
    </source>
</evidence>
<evidence type="ECO:0000256" key="6">
    <source>
        <dbReference type="ARBA" id="ARBA00022692"/>
    </source>
</evidence>
<evidence type="ECO:0000256" key="11">
    <source>
        <dbReference type="SAM" id="Phobius"/>
    </source>
</evidence>
<keyword evidence="5 10" id="KW-0997">Cell inner membrane</keyword>
<evidence type="ECO:0000256" key="5">
    <source>
        <dbReference type="ARBA" id="ARBA00022519"/>
    </source>
</evidence>
<dbReference type="Pfam" id="PF03934">
    <property type="entry name" value="T2SSK"/>
    <property type="match status" value="1"/>
</dbReference>
<dbReference type="InterPro" id="IPR005628">
    <property type="entry name" value="GspK"/>
</dbReference>
<reference evidence="14 15" key="1">
    <citation type="journal article" date="2007" name="J. Bacteriol.">
        <title>Whole-genome analysis of the methyl tert-butyl ether-degrading beta-proteobacterium Methylibium petroleiphilum PM1.</title>
        <authorList>
            <person name="Kane S.R."/>
            <person name="Chakicherla A.Y."/>
            <person name="Chain P.S.G."/>
            <person name="Schmidt R."/>
            <person name="Shin M.W."/>
            <person name="Legler T.C."/>
            <person name="Scow K.M."/>
            <person name="Larimer F.W."/>
            <person name="Lucas S.M."/>
            <person name="Richardson P.M."/>
            <person name="Hristova K.R."/>
        </authorList>
    </citation>
    <scope>NUCLEOTIDE SEQUENCE [LARGE SCALE GENOMIC DNA]</scope>
    <source>
        <strain evidence="15">ATCC BAA-1232 / LMG 22953 / PM1</strain>
    </source>
</reference>
<keyword evidence="4 10" id="KW-1003">Cell membrane</keyword>
<keyword evidence="7" id="KW-0653">Protein transport</keyword>
<dbReference type="Gene3D" id="3.30.1300.30">
    <property type="entry name" value="GSPII I/J protein-like"/>
    <property type="match status" value="1"/>
</dbReference>
<evidence type="ECO:0000256" key="1">
    <source>
        <dbReference type="ARBA" id="ARBA00004533"/>
    </source>
</evidence>
<dbReference type="AlphaFoldDB" id="A2SKJ6"/>
<evidence type="ECO:0000256" key="4">
    <source>
        <dbReference type="ARBA" id="ARBA00022475"/>
    </source>
</evidence>
<dbReference type="InterPro" id="IPR045584">
    <property type="entry name" value="Pilin-like"/>
</dbReference>
<dbReference type="eggNOG" id="COG3156">
    <property type="taxonomic scope" value="Bacteria"/>
</dbReference>
<dbReference type="STRING" id="420662.Mpe_A3132"/>
<name>A2SKJ6_METPP</name>
<evidence type="ECO:0000256" key="8">
    <source>
        <dbReference type="ARBA" id="ARBA00022989"/>
    </source>
</evidence>
<dbReference type="EMBL" id="CP000555">
    <property type="protein sequence ID" value="ABM96085.1"/>
    <property type="molecule type" value="Genomic_DNA"/>
</dbReference>
<dbReference type="PANTHER" id="PTHR38831">
    <property type="entry name" value="TYPE II SECRETION SYSTEM PROTEIN K"/>
    <property type="match status" value="1"/>
</dbReference>
<evidence type="ECO:0000256" key="10">
    <source>
        <dbReference type="PIRNR" id="PIRNR002786"/>
    </source>
</evidence>
<dbReference type="GO" id="GO:0009306">
    <property type="term" value="P:protein secretion"/>
    <property type="evidence" value="ECO:0007669"/>
    <property type="project" value="InterPro"/>
</dbReference>
<dbReference type="SUPFAM" id="SSF54523">
    <property type="entry name" value="Pili subunits"/>
    <property type="match status" value="1"/>
</dbReference>
<evidence type="ECO:0000259" key="13">
    <source>
        <dbReference type="Pfam" id="PF21687"/>
    </source>
</evidence>
<sequence>MTSILPRCRRIAGQRANRQRGAALLTAMVIVTLVATLASAMVWQQWRAVQVEVAERARAQALWILTGAVDWARLILREDARTGGADHLGEPWAVPLAEAQLSTFLAVDRDNTDDAPEAFLSGSITDAQSRYNLRNLVEAGSGTASAAEERVLQRLLDAVGARSDLAPMIVRGLRAATLASGQSSGAELSTDPPLMPERIEQLAWIGLDAETLALLTPYVSLLPVRTTVNANTAPKEVLAAVIEGLDLASADRLIQARQRNPFRNVAELDALLPQGVSAATERVSVTSSFFEVRGRLRLQDRSVEERALVERRNLDIVTLRRDRVASVESLGR</sequence>
<comment type="subcellular location">
    <subcellularLocation>
        <location evidence="1 10">Cell inner membrane</location>
    </subcellularLocation>
</comment>
<protein>
    <recommendedName>
        <fullName evidence="10">Type II secretion system protein K</fullName>
    </recommendedName>
</protein>
<comment type="similarity">
    <text evidence="2 10">Belongs to the GSP K family.</text>
</comment>
<dbReference type="HOGENOM" id="CLU_057294_1_1_4"/>
<evidence type="ECO:0000256" key="9">
    <source>
        <dbReference type="ARBA" id="ARBA00023136"/>
    </source>
</evidence>
<keyword evidence="8 11" id="KW-1133">Transmembrane helix</keyword>
<keyword evidence="3 10" id="KW-0813">Transport</keyword>
<dbReference type="SUPFAM" id="SSF47781">
    <property type="entry name" value="RuvA domain 2-like"/>
    <property type="match status" value="1"/>
</dbReference>
<dbReference type="KEGG" id="mpt:Mpe_A3132"/>
<dbReference type="PIRSF" id="PIRSF002786">
    <property type="entry name" value="XcpX"/>
    <property type="match status" value="1"/>
</dbReference>
<evidence type="ECO:0000313" key="15">
    <source>
        <dbReference type="Proteomes" id="UP000000366"/>
    </source>
</evidence>
<dbReference type="NCBIfam" id="NF037980">
    <property type="entry name" value="T2SS_GspK"/>
    <property type="match status" value="1"/>
</dbReference>
<keyword evidence="6 11" id="KW-0812">Transmembrane</keyword>
<feature type="domain" description="T2SS protein K second SAM-like" evidence="12">
    <location>
        <begin position="228"/>
        <end position="285"/>
    </location>
</feature>
<organism evidence="14 15">
    <name type="scientific">Methylibium petroleiphilum (strain ATCC BAA-1232 / LMG 22953 / PM1)</name>
    <dbReference type="NCBI Taxonomy" id="420662"/>
    <lineage>
        <taxon>Bacteria</taxon>
        <taxon>Pseudomonadati</taxon>
        <taxon>Pseudomonadota</taxon>
        <taxon>Betaproteobacteria</taxon>
        <taxon>Burkholderiales</taxon>
        <taxon>Sphaerotilaceae</taxon>
        <taxon>Methylibium</taxon>
    </lineage>
</organism>